<reference evidence="3 4" key="1">
    <citation type="submission" date="2013-08" db="EMBL/GenBank/DDBJ databases">
        <title>Gluconobacter thailandicus NBRC 3257 whole genome sequence.</title>
        <authorList>
            <person name="Matsutani M."/>
            <person name="Yakushi T."/>
            <person name="Matsushita K."/>
        </authorList>
    </citation>
    <scope>NUCLEOTIDE SEQUENCE [LARGE SCALE GENOMIC DNA]</scope>
    <source>
        <strain evidence="3 4">NBRC 3257</strain>
    </source>
</reference>
<sequence length="62" mass="7090">MPLMNGSYGIQNYGEVLEANYRIHVMRGVTFAPDFQYYFRPGGQSALHNAAMLGFKSHIQFF</sequence>
<dbReference type="Gene3D" id="2.40.160.180">
    <property type="entry name" value="Carbohydrate-selective porin OprB"/>
    <property type="match status" value="1"/>
</dbReference>
<gene>
    <name evidence="3" type="ORF">NBRC3257_1027</name>
</gene>
<dbReference type="InterPro" id="IPR007049">
    <property type="entry name" value="Carb-sel_porin_OprB"/>
</dbReference>
<organism evidence="3 4">
    <name type="scientific">Gluconobacter thailandicus NBRC 3257</name>
    <dbReference type="NCBI Taxonomy" id="1381097"/>
    <lineage>
        <taxon>Bacteria</taxon>
        <taxon>Pseudomonadati</taxon>
        <taxon>Pseudomonadota</taxon>
        <taxon>Alphaproteobacteria</taxon>
        <taxon>Acetobacterales</taxon>
        <taxon>Acetobacteraceae</taxon>
        <taxon>Gluconobacter</taxon>
    </lineage>
</organism>
<evidence type="ECO:0000313" key="4">
    <source>
        <dbReference type="Proteomes" id="UP000018209"/>
    </source>
</evidence>
<dbReference type="InterPro" id="IPR038673">
    <property type="entry name" value="OprB_sf"/>
</dbReference>
<dbReference type="Pfam" id="PF04966">
    <property type="entry name" value="OprB"/>
    <property type="match status" value="1"/>
</dbReference>
<name>A0ABQ0IWY9_GLUTH</name>
<evidence type="ECO:0000256" key="2">
    <source>
        <dbReference type="RuleBase" id="RU363072"/>
    </source>
</evidence>
<dbReference type="EMBL" id="BASM01000013">
    <property type="protein sequence ID" value="GAD26028.1"/>
    <property type="molecule type" value="Genomic_DNA"/>
</dbReference>
<comment type="caution">
    <text evidence="3">The sequence shown here is derived from an EMBL/GenBank/DDBJ whole genome shotgun (WGS) entry which is preliminary data.</text>
</comment>
<evidence type="ECO:0000313" key="3">
    <source>
        <dbReference type="EMBL" id="GAD26028.1"/>
    </source>
</evidence>
<proteinExistence type="inferred from homology"/>
<dbReference type="Proteomes" id="UP000018209">
    <property type="component" value="Unassembled WGS sequence"/>
</dbReference>
<comment type="similarity">
    <text evidence="1 2">Belongs to the OprB family.</text>
</comment>
<keyword evidence="4" id="KW-1185">Reference proteome</keyword>
<accession>A0ABQ0IWY9</accession>
<protein>
    <submittedName>
        <fullName evidence="3">Porin</fullName>
    </submittedName>
</protein>
<evidence type="ECO:0000256" key="1">
    <source>
        <dbReference type="ARBA" id="ARBA00008769"/>
    </source>
</evidence>